<dbReference type="Proteomes" id="UP000194577">
    <property type="component" value="Unassembled WGS sequence"/>
</dbReference>
<protein>
    <submittedName>
        <fullName evidence="1">Uncharacterized protein</fullName>
    </submittedName>
</protein>
<gene>
    <name evidence="1" type="ORF">BW737_010085</name>
</gene>
<evidence type="ECO:0000313" key="2">
    <source>
        <dbReference type="Proteomes" id="UP000194577"/>
    </source>
</evidence>
<evidence type="ECO:0000313" key="1">
    <source>
        <dbReference type="EMBL" id="PHP52305.1"/>
    </source>
</evidence>
<keyword evidence="2" id="KW-1185">Reference proteome</keyword>
<reference evidence="1 2" key="1">
    <citation type="submission" date="2017-10" db="EMBL/GenBank/DDBJ databases">
        <title>Draft genome sequence of cellulolytic Actinomyces sp CtC72 isolated from cattle rumen fluid.</title>
        <authorList>
            <person name="Joshi A.J."/>
            <person name="Vasudevan G."/>
            <person name="Lanjekar V.B."/>
            <person name="Hivarkar S."/>
            <person name="Engineer A."/>
            <person name="Pore S.D."/>
            <person name="Dhakephalkar P.K."/>
            <person name="Dagar S."/>
        </authorList>
    </citation>
    <scope>NUCLEOTIDE SEQUENCE [LARGE SCALE GENOMIC DNA]</scope>
    <source>
        <strain evidence="2">CtC72</strain>
    </source>
</reference>
<accession>A0ABX4ME81</accession>
<proteinExistence type="predicted"/>
<dbReference type="EMBL" id="MTPX02000051">
    <property type="protein sequence ID" value="PHP52305.1"/>
    <property type="molecule type" value="Genomic_DNA"/>
</dbReference>
<dbReference type="PROSITE" id="PS51257">
    <property type="entry name" value="PROKAR_LIPOPROTEIN"/>
    <property type="match status" value="1"/>
</dbReference>
<comment type="caution">
    <text evidence="1">The sequence shown here is derived from an EMBL/GenBank/DDBJ whole genome shotgun (WGS) entry which is preliminary data.</text>
</comment>
<name>A0ABX4ME81_9ACTO</name>
<organism evidence="1 2">
    <name type="scientific">Actinomyces ruminis</name>
    <dbReference type="NCBI Taxonomy" id="1937003"/>
    <lineage>
        <taxon>Bacteria</taxon>
        <taxon>Bacillati</taxon>
        <taxon>Actinomycetota</taxon>
        <taxon>Actinomycetes</taxon>
        <taxon>Actinomycetales</taxon>
        <taxon>Actinomycetaceae</taxon>
        <taxon>Actinomyces</taxon>
    </lineage>
</organism>
<sequence>MVKRGVFCTACTWQASGAASGWMCGCCGQWEGDRPLPVEPTPADLFWRCPSCGRREKTRIRLSAHSRPSRTCACGARQELTGVSVSTRVSDGYDALYGLPFFLTDSCAGHSLWVANRAHAEYLMDYLAADLRRKRDTDVGRGMEQRLPGWIVSRKHRTAVLRGLRRLRDRAEALEEIEGSPTRCEPRRQPA</sequence>